<protein>
    <submittedName>
        <fullName evidence="1">Uncharacterized protein</fullName>
    </submittedName>
</protein>
<dbReference type="KEGG" id="ima:PO878_15575"/>
<sequence length="146" mass="15121">MGWPRHHGPDDLDRALAALPAGHVVRALGPARFVLGPSGAQVVSLDDGSPDAPRAVARLASVVRSALAERAAWVPYVDAFLVTDGDGPRPPATPVPPRLIPSTLVEGPAVLTRDELHRLVACVEDGALDGLDAVAPDPRGHHVSPG</sequence>
<dbReference type="Proteomes" id="UP001216390">
    <property type="component" value="Chromosome"/>
</dbReference>
<name>A0AAE9Y492_9ACTN</name>
<proteinExistence type="predicted"/>
<accession>A0AAE9Y492</accession>
<reference evidence="1" key="1">
    <citation type="submission" date="2023-01" db="EMBL/GenBank/DDBJ databases">
        <title>The diversity of Class Acidimicrobiia in South China Sea sediment environments and the proposal of Iamia marina sp. nov., a novel species of the genus Iamia.</title>
        <authorList>
            <person name="He Y."/>
            <person name="Tian X."/>
        </authorList>
    </citation>
    <scope>NUCLEOTIDE SEQUENCE</scope>
    <source>
        <strain evidence="1">DSM 19957</strain>
    </source>
</reference>
<dbReference type="AlphaFoldDB" id="A0AAE9Y492"/>
<organism evidence="1 2">
    <name type="scientific">Iamia majanohamensis</name>
    <dbReference type="NCBI Taxonomy" id="467976"/>
    <lineage>
        <taxon>Bacteria</taxon>
        <taxon>Bacillati</taxon>
        <taxon>Actinomycetota</taxon>
        <taxon>Acidimicrobiia</taxon>
        <taxon>Acidimicrobiales</taxon>
        <taxon>Iamiaceae</taxon>
        <taxon>Iamia</taxon>
    </lineage>
</organism>
<keyword evidence="2" id="KW-1185">Reference proteome</keyword>
<dbReference type="EMBL" id="CP116942">
    <property type="protein sequence ID" value="WCO65922.1"/>
    <property type="molecule type" value="Genomic_DNA"/>
</dbReference>
<evidence type="ECO:0000313" key="1">
    <source>
        <dbReference type="EMBL" id="WCO65922.1"/>
    </source>
</evidence>
<evidence type="ECO:0000313" key="2">
    <source>
        <dbReference type="Proteomes" id="UP001216390"/>
    </source>
</evidence>
<dbReference type="RefSeq" id="WP_272735448.1">
    <property type="nucleotide sequence ID" value="NZ_CP116942.1"/>
</dbReference>
<gene>
    <name evidence="1" type="ORF">PO878_15575</name>
</gene>